<dbReference type="PANTHER" id="PTHR22691">
    <property type="entry name" value="YEAST SPT2-RELATED"/>
    <property type="match status" value="1"/>
</dbReference>
<dbReference type="GO" id="GO:0005730">
    <property type="term" value="C:nucleolus"/>
    <property type="evidence" value="ECO:0007669"/>
    <property type="project" value="TreeGrafter"/>
</dbReference>
<organism evidence="4 5">
    <name type="scientific">Populus tomentosa</name>
    <name type="common">Chinese white poplar</name>
    <dbReference type="NCBI Taxonomy" id="118781"/>
    <lineage>
        <taxon>Eukaryota</taxon>
        <taxon>Viridiplantae</taxon>
        <taxon>Streptophyta</taxon>
        <taxon>Embryophyta</taxon>
        <taxon>Tracheophyta</taxon>
        <taxon>Spermatophyta</taxon>
        <taxon>Magnoliopsida</taxon>
        <taxon>eudicotyledons</taxon>
        <taxon>Gunneridae</taxon>
        <taxon>Pentapetalae</taxon>
        <taxon>rosids</taxon>
        <taxon>fabids</taxon>
        <taxon>Malpighiales</taxon>
        <taxon>Salicaceae</taxon>
        <taxon>Saliceae</taxon>
        <taxon>Populus</taxon>
    </lineage>
</organism>
<dbReference type="Proteomes" id="UP000886885">
    <property type="component" value="Chromosome 1D"/>
</dbReference>
<dbReference type="SMART" id="SM00784">
    <property type="entry name" value="SPT2"/>
    <property type="match status" value="1"/>
</dbReference>
<name>A0A8X8AH77_POPTO</name>
<dbReference type="GO" id="GO:0006360">
    <property type="term" value="P:transcription by RNA polymerase I"/>
    <property type="evidence" value="ECO:0007669"/>
    <property type="project" value="TreeGrafter"/>
</dbReference>
<dbReference type="GO" id="GO:0042393">
    <property type="term" value="F:histone binding"/>
    <property type="evidence" value="ECO:0007669"/>
    <property type="project" value="TreeGrafter"/>
</dbReference>
<proteinExistence type="inferred from homology"/>
<dbReference type="GO" id="GO:0006334">
    <property type="term" value="P:nucleosome assembly"/>
    <property type="evidence" value="ECO:0007669"/>
    <property type="project" value="TreeGrafter"/>
</dbReference>
<dbReference type="OrthoDB" id="6259853at2759"/>
<dbReference type="PANTHER" id="PTHR22691:SF8">
    <property type="entry name" value="PROTEIN SPT2 HOMOLOG"/>
    <property type="match status" value="1"/>
</dbReference>
<reference evidence="4" key="1">
    <citation type="journal article" date="2020" name="bioRxiv">
        <title>Hybrid origin of Populus tomentosa Carr. identified through genome sequencing and phylogenomic analysis.</title>
        <authorList>
            <person name="An X."/>
            <person name="Gao K."/>
            <person name="Chen Z."/>
            <person name="Li J."/>
            <person name="Yang X."/>
            <person name="Yang X."/>
            <person name="Zhou J."/>
            <person name="Guo T."/>
            <person name="Zhao T."/>
            <person name="Huang S."/>
            <person name="Miao D."/>
            <person name="Khan W.U."/>
            <person name="Rao P."/>
            <person name="Ye M."/>
            <person name="Lei B."/>
            <person name="Liao W."/>
            <person name="Wang J."/>
            <person name="Ji L."/>
            <person name="Li Y."/>
            <person name="Guo B."/>
            <person name="Mustafa N.S."/>
            <person name="Li S."/>
            <person name="Yun Q."/>
            <person name="Keller S.R."/>
            <person name="Mao J."/>
            <person name="Zhang R."/>
            <person name="Strauss S.H."/>
        </authorList>
    </citation>
    <scope>NUCLEOTIDE SEQUENCE</scope>
    <source>
        <strain evidence="4">GM15</strain>
        <tissue evidence="4">Leaf</tissue>
    </source>
</reference>
<keyword evidence="5" id="KW-1185">Reference proteome</keyword>
<sequence>MAVTKEELEFLETRKLLKEQIRKRNCSHHLLELSNSDHHKTKTYGKFFGPSRSSIAPRVIQESKSKLQTQIPQHRAVSADILLSAMDNRTKVQRLQQIRDYSFLFSDDNNLKPPVYSATPSQASVPSTKHFADVKGLRKFNDPKLKPKQPALACSLKPLTNERVMEKIPSCMSLQYQCTDKRKPILKAVHPTKQFAGSNDSKGPQRPDDATLNPKQPVKPHEMTNKRVRDNISSPVSNLQDHRPKKRRLSDEEDDCEGEKALLIIRKMFNTKRFAGRDDRDIKMEASFGDITKEEKRSEKLGRKEDREQLRLLEENARRQRMRKHNQGTKFSLIRSNKYAIPMDTAGWRKLWQVIHGSLS</sequence>
<feature type="region of interest" description="Disordered" evidence="3">
    <location>
        <begin position="191"/>
        <end position="253"/>
    </location>
</feature>
<gene>
    <name evidence="4" type="ORF">POTOM_005531</name>
</gene>
<dbReference type="Pfam" id="PF08243">
    <property type="entry name" value="SPT2"/>
    <property type="match status" value="1"/>
</dbReference>
<comment type="similarity">
    <text evidence="1">Belongs to the SPT2 family.</text>
</comment>
<accession>A0A8X8AH77</accession>
<comment type="caution">
    <text evidence="4">The sequence shown here is derived from an EMBL/GenBank/DDBJ whole genome shotgun (WGS) entry which is preliminary data.</text>
</comment>
<evidence type="ECO:0000256" key="1">
    <source>
        <dbReference type="ARBA" id="ARBA00006461"/>
    </source>
</evidence>
<feature type="compositionally biased region" description="Basic and acidic residues" evidence="3">
    <location>
        <begin position="219"/>
        <end position="230"/>
    </location>
</feature>
<evidence type="ECO:0000256" key="3">
    <source>
        <dbReference type="SAM" id="MobiDB-lite"/>
    </source>
</evidence>
<evidence type="ECO:0000256" key="2">
    <source>
        <dbReference type="ARBA" id="ARBA00023054"/>
    </source>
</evidence>
<dbReference type="EMBL" id="JAAWWB010000002">
    <property type="protein sequence ID" value="KAG6789433.1"/>
    <property type="molecule type" value="Genomic_DNA"/>
</dbReference>
<evidence type="ECO:0000313" key="4">
    <source>
        <dbReference type="EMBL" id="KAG6789433.1"/>
    </source>
</evidence>
<dbReference type="InterPro" id="IPR013256">
    <property type="entry name" value="Chromatin_SPT2"/>
</dbReference>
<dbReference type="GO" id="GO:0003677">
    <property type="term" value="F:DNA binding"/>
    <property type="evidence" value="ECO:0007669"/>
    <property type="project" value="TreeGrafter"/>
</dbReference>
<dbReference type="AlphaFoldDB" id="A0A8X8AH77"/>
<keyword evidence="2" id="KW-0175">Coiled coil</keyword>
<protein>
    <submittedName>
        <fullName evidence="4">Uncharacterized protein</fullName>
    </submittedName>
</protein>
<evidence type="ECO:0000313" key="5">
    <source>
        <dbReference type="Proteomes" id="UP000886885"/>
    </source>
</evidence>